<protein>
    <submittedName>
        <fullName evidence="3">Uncharacterized protein</fullName>
    </submittedName>
</protein>
<keyword evidence="2" id="KW-0802">TPR repeat</keyword>
<evidence type="ECO:0000313" key="3">
    <source>
        <dbReference type="EMBL" id="KDR73170.1"/>
    </source>
</evidence>
<sequence>MADPLSVTLAAISLATAMKDIVELAQKLERSFAKVARNFQNAQTLSAEVLKTVQQLQNFCKEHYEILNDSNDMKRALIDLIKDMKSVYDGCCELLPPMLGTNISKLKLTLGAWKNRNKVESNIRELKNRVNTCHMQFMMFAIMRVEKGVRELKTVDKRQRNRILEETANFHVHDERVITFIGSSSTALSKLPSNISVDIISDTYLRLQIDAIHQSLTELSSAYYFYNEEPLELYTVPFQPLLEPPFRIDDRNVFQQDVTRRTLEIQAVLRRNSSALSIQSGAWEMVGLSVAISYLGMLQEASTIGIWTVNLFRVLAETNSTIYSPYLVHALRHLTKFYIDIGNLDGAEDAVKECLPISRRLAISGRLELKTQLGGVLTTAAAISGLRGLNERSLIQVEEAVETFESIFSTGSNVGTVWTDPLEKENCDEGPALQQPSFHKANCDYARALHQLSHSLHGMGRIQEAAYALISASKVFQEVVSLYPGGQLEMELAATLTRLSQEVFRPVIPVDQAFSFSQLSVGICRRFYKQDPKRHVTSLCCALWENANILGEMGRFDEAQAEWNEISILTRELQENPLFYADALYQVSWSLRRLKRHDEAAVARTESVKVYQSILKATSEKAANGYHDLAIDLTLAGRHQDAIRAAQDAITQYRTLAFKDPDVFKKHLAKGLSSLTSILTSAVMYDQAFNEGHEALKLYESLLLKDPCNLSAYTDCLDINSNLSLVSDNEAKSVERCEDVIYRYQVLIMQYPADIPSSTLRRVITVYSYIFMKHKRLSEASHQIQAALELYDDTSVGDEEVEGYMTCLILYASILHHQGEAEQAVTPIGKAIEIGKCFPEHPSLASLTARAMYRLTHLYCELGREQEALQQSRSSISFARQHPLVDVDALTGCLEASAMAFQLNGQPEPALVSLNEALELCQSGSMKELASTNKYTLLHLPQCTQALSENLADVGKETESLICAQQAVNEALLLKSEHPALPWSEVEEIYMSAQFNLAVCLSANDDLPRALDLVAEVRSFLNETVQSKHGSFPALAAVLRAEGIFHCAMGEHKQGLATGEKLRQLQTRLDSAFPSVASLVEVELRRERQRASWITLFAKFNLQCGHQDEA</sequence>
<proteinExistence type="predicted"/>
<dbReference type="Gene3D" id="1.25.40.10">
    <property type="entry name" value="Tetratricopeptide repeat domain"/>
    <property type="match status" value="2"/>
</dbReference>
<dbReference type="HOGENOM" id="CLU_009594_0_0_1"/>
<dbReference type="InterPro" id="IPR051685">
    <property type="entry name" value="Ycf3/AcsC/BcsC/TPR_MFPF"/>
</dbReference>
<dbReference type="EMBL" id="KL142386">
    <property type="protein sequence ID" value="KDR73170.1"/>
    <property type="molecule type" value="Genomic_DNA"/>
</dbReference>
<accession>A0A067SQD7</accession>
<dbReference type="STRING" id="685588.A0A067SQD7"/>
<organism evidence="3 4">
    <name type="scientific">Galerina marginata (strain CBS 339.88)</name>
    <dbReference type="NCBI Taxonomy" id="685588"/>
    <lineage>
        <taxon>Eukaryota</taxon>
        <taxon>Fungi</taxon>
        <taxon>Dikarya</taxon>
        <taxon>Basidiomycota</taxon>
        <taxon>Agaricomycotina</taxon>
        <taxon>Agaricomycetes</taxon>
        <taxon>Agaricomycetidae</taxon>
        <taxon>Agaricales</taxon>
        <taxon>Agaricineae</taxon>
        <taxon>Strophariaceae</taxon>
        <taxon>Galerina</taxon>
    </lineage>
</organism>
<reference evidence="4" key="1">
    <citation type="journal article" date="2014" name="Proc. Natl. Acad. Sci. U.S.A.">
        <title>Extensive sampling of basidiomycete genomes demonstrates inadequacy of the white-rot/brown-rot paradigm for wood decay fungi.</title>
        <authorList>
            <person name="Riley R."/>
            <person name="Salamov A.A."/>
            <person name="Brown D.W."/>
            <person name="Nagy L.G."/>
            <person name="Floudas D."/>
            <person name="Held B.W."/>
            <person name="Levasseur A."/>
            <person name="Lombard V."/>
            <person name="Morin E."/>
            <person name="Otillar R."/>
            <person name="Lindquist E.A."/>
            <person name="Sun H."/>
            <person name="LaButti K.M."/>
            <person name="Schmutz J."/>
            <person name="Jabbour D."/>
            <person name="Luo H."/>
            <person name="Baker S.E."/>
            <person name="Pisabarro A.G."/>
            <person name="Walton J.D."/>
            <person name="Blanchette R.A."/>
            <person name="Henrissat B."/>
            <person name="Martin F."/>
            <person name="Cullen D."/>
            <person name="Hibbett D.S."/>
            <person name="Grigoriev I.V."/>
        </authorList>
    </citation>
    <scope>NUCLEOTIDE SEQUENCE [LARGE SCALE GENOMIC DNA]</scope>
    <source>
        <strain evidence="4">CBS 339.88</strain>
    </source>
</reference>
<dbReference type="SMART" id="SM00028">
    <property type="entry name" value="TPR"/>
    <property type="match status" value="7"/>
</dbReference>
<dbReference type="OrthoDB" id="2978551at2759"/>
<dbReference type="PANTHER" id="PTHR44943">
    <property type="entry name" value="CELLULOSE SYNTHASE OPERON PROTEIN C"/>
    <property type="match status" value="1"/>
</dbReference>
<dbReference type="Proteomes" id="UP000027222">
    <property type="component" value="Unassembled WGS sequence"/>
</dbReference>
<dbReference type="PANTHER" id="PTHR44943:SF8">
    <property type="entry name" value="TPR REPEAT-CONTAINING PROTEIN MJ0263"/>
    <property type="match status" value="1"/>
</dbReference>
<dbReference type="AlphaFoldDB" id="A0A067SQD7"/>
<keyword evidence="1" id="KW-0677">Repeat</keyword>
<evidence type="ECO:0000256" key="2">
    <source>
        <dbReference type="ARBA" id="ARBA00022803"/>
    </source>
</evidence>
<gene>
    <name evidence="3" type="ORF">GALMADRAFT_142312</name>
</gene>
<keyword evidence="4" id="KW-1185">Reference proteome</keyword>
<dbReference type="SUPFAM" id="SSF48452">
    <property type="entry name" value="TPR-like"/>
    <property type="match status" value="1"/>
</dbReference>
<dbReference type="InterPro" id="IPR011990">
    <property type="entry name" value="TPR-like_helical_dom_sf"/>
</dbReference>
<dbReference type="InterPro" id="IPR019734">
    <property type="entry name" value="TPR_rpt"/>
</dbReference>
<evidence type="ECO:0000256" key="1">
    <source>
        <dbReference type="ARBA" id="ARBA00022737"/>
    </source>
</evidence>
<name>A0A067SQD7_GALM3</name>
<evidence type="ECO:0000313" key="4">
    <source>
        <dbReference type="Proteomes" id="UP000027222"/>
    </source>
</evidence>